<dbReference type="Gene3D" id="3.40.50.10350">
    <property type="entry name" value="Glycerate kinase, domain 1"/>
    <property type="match status" value="1"/>
</dbReference>
<name>A0A6L5YV06_9FIRM</name>
<evidence type="ECO:0000256" key="2">
    <source>
        <dbReference type="ARBA" id="ARBA00022679"/>
    </source>
</evidence>
<evidence type="ECO:0000256" key="4">
    <source>
        <dbReference type="PIRNR" id="PIRNR006078"/>
    </source>
</evidence>
<proteinExistence type="inferred from homology"/>
<dbReference type="Gene3D" id="3.90.1510.10">
    <property type="entry name" value="Glycerate kinase, domain 2"/>
    <property type="match status" value="1"/>
</dbReference>
<dbReference type="InterPro" id="IPR004381">
    <property type="entry name" value="Glycerate_kinase"/>
</dbReference>
<evidence type="ECO:0000256" key="1">
    <source>
        <dbReference type="ARBA" id="ARBA00006284"/>
    </source>
</evidence>
<evidence type="ECO:0000256" key="3">
    <source>
        <dbReference type="ARBA" id="ARBA00022777"/>
    </source>
</evidence>
<dbReference type="InterPro" id="IPR018197">
    <property type="entry name" value="Glycerate_kinase_RE-like"/>
</dbReference>
<dbReference type="InterPro" id="IPR018193">
    <property type="entry name" value="Glyc_kinase_flavodox-like_fold"/>
</dbReference>
<dbReference type="InterPro" id="IPR036129">
    <property type="entry name" value="Glycerate_kinase_sf"/>
</dbReference>
<comment type="caution">
    <text evidence="5">The sequence shown here is derived from an EMBL/GenBank/DDBJ whole genome shotgun (WGS) entry which is preliminary data.</text>
</comment>
<keyword evidence="6" id="KW-1185">Reference proteome</keyword>
<accession>A0A6L5YV06</accession>
<dbReference type="RefSeq" id="WP_154430733.1">
    <property type="nucleotide sequence ID" value="NZ_VUNI01000025.1"/>
</dbReference>
<dbReference type="Proteomes" id="UP000474024">
    <property type="component" value="Unassembled WGS sequence"/>
</dbReference>
<keyword evidence="3 4" id="KW-0418">Kinase</keyword>
<dbReference type="PANTHER" id="PTHR21599">
    <property type="entry name" value="GLYCERATE KINASE"/>
    <property type="match status" value="1"/>
</dbReference>
<comment type="similarity">
    <text evidence="1 4">Belongs to the glycerate kinase type-1 family.</text>
</comment>
<sequence>MRVTIAIDSFKGSLSSIEAGQSASEGILRVFPDASVQVCPIADGGEGTVLALTSGMGGELHDITVTGPLSEPVLCHYGIFHNSDETSQAPSKTAIIEMSGAAGITLVPENRRNPLYTTTYGVGEVIADAIQNGCRNFIIGIGGSATNDGGVGMLQALGFQFLDKNNQPIPRGAIGLKDLASIHCEQVLPELKDCHFRIACDVTNPLCGTNGCSAIFGPQKGASPDMISEMDHWLKNYARIACPVMNSSTCNNSDFPGAGAAGGLGFAFHVFLNAALEPGIDIVLEETHLEDFIKNSDIVITGEGRLDDQTAMGKAPVGVARIAKRYDLPVIALSGCVTDGAHVCNASGIDAFFPILKNVVTREEAMSTETARKNLADTAEQIFRLIHTCFLYEQNLKPGFSN</sequence>
<keyword evidence="2 4" id="KW-0808">Transferase</keyword>
<organism evidence="5 6">
    <name type="scientific">Roseburia porci</name>
    <dbReference type="NCBI Taxonomy" id="2605790"/>
    <lineage>
        <taxon>Bacteria</taxon>
        <taxon>Bacillati</taxon>
        <taxon>Bacillota</taxon>
        <taxon>Clostridia</taxon>
        <taxon>Lachnospirales</taxon>
        <taxon>Lachnospiraceae</taxon>
        <taxon>Roseburia</taxon>
    </lineage>
</organism>
<dbReference type="SUPFAM" id="SSF110738">
    <property type="entry name" value="Glycerate kinase I"/>
    <property type="match status" value="1"/>
</dbReference>
<evidence type="ECO:0000313" key="5">
    <source>
        <dbReference type="EMBL" id="MST75762.1"/>
    </source>
</evidence>
<dbReference type="PANTHER" id="PTHR21599:SF0">
    <property type="entry name" value="GLYCERATE KINASE"/>
    <property type="match status" value="1"/>
</dbReference>
<dbReference type="NCBIfam" id="TIGR00045">
    <property type="entry name" value="glycerate kinase"/>
    <property type="match status" value="1"/>
</dbReference>
<reference evidence="5 6" key="1">
    <citation type="submission" date="2019-08" db="EMBL/GenBank/DDBJ databases">
        <title>In-depth cultivation of the pig gut microbiome towards novel bacterial diversity and tailored functional studies.</title>
        <authorList>
            <person name="Wylensek D."/>
            <person name="Hitch T.C.A."/>
            <person name="Clavel T."/>
        </authorList>
    </citation>
    <scope>NUCLEOTIDE SEQUENCE [LARGE SCALE GENOMIC DNA]</scope>
    <source>
        <strain evidence="5 6">MUC/MUC-530-WT-4D</strain>
    </source>
</reference>
<evidence type="ECO:0000313" key="6">
    <source>
        <dbReference type="Proteomes" id="UP000474024"/>
    </source>
</evidence>
<dbReference type="AlphaFoldDB" id="A0A6L5YV06"/>
<gene>
    <name evidence="5" type="ORF">FYJ75_12305</name>
</gene>
<dbReference type="GO" id="GO:0031388">
    <property type="term" value="P:organic acid phosphorylation"/>
    <property type="evidence" value="ECO:0007669"/>
    <property type="project" value="UniProtKB-UniRule"/>
</dbReference>
<dbReference type="Pfam" id="PF02595">
    <property type="entry name" value="Gly_kinase"/>
    <property type="match status" value="1"/>
</dbReference>
<dbReference type="GO" id="GO:0008887">
    <property type="term" value="F:glycerate kinase activity"/>
    <property type="evidence" value="ECO:0007669"/>
    <property type="project" value="UniProtKB-UniRule"/>
</dbReference>
<dbReference type="PIRSF" id="PIRSF006078">
    <property type="entry name" value="GlxK"/>
    <property type="match status" value="1"/>
</dbReference>
<protein>
    <submittedName>
        <fullName evidence="5">Glycerate kinase</fullName>
    </submittedName>
</protein>
<dbReference type="EMBL" id="VUNI01000025">
    <property type="protein sequence ID" value="MST75762.1"/>
    <property type="molecule type" value="Genomic_DNA"/>
</dbReference>